<dbReference type="AlphaFoldDB" id="A0A428ZB92"/>
<reference evidence="2 3" key="1">
    <citation type="submission" date="2018-05" db="EMBL/GenBank/DDBJ databases">
        <title>Evolution of GPA BGCs.</title>
        <authorList>
            <person name="Waglechner N."/>
            <person name="Wright G.D."/>
        </authorList>
    </citation>
    <scope>NUCLEOTIDE SEQUENCE [LARGE SCALE GENOMIC DNA]</scope>
    <source>
        <strain evidence="2 3">A82846</strain>
    </source>
</reference>
<gene>
    <name evidence="2" type="ORF">DMH04_18280</name>
</gene>
<feature type="region of interest" description="Disordered" evidence="1">
    <location>
        <begin position="29"/>
        <end position="53"/>
    </location>
</feature>
<evidence type="ECO:0000256" key="1">
    <source>
        <dbReference type="SAM" id="MobiDB-lite"/>
    </source>
</evidence>
<accession>A0A428ZB92</accession>
<dbReference type="RefSeq" id="WP_037267622.1">
    <property type="nucleotide sequence ID" value="NZ_QHKI01000013.1"/>
</dbReference>
<sequence length="122" mass="13268">MTGQISQPGPIADVEVGMRVLDKENQPVGSVTGMKMGDPEAITTQGQRPPGTVWDWVRDTFSGSEPDVPSTRAEQLLRKGYIKIDARGVFAKDLYADAEQIRGVDADGVHLSVSRAELTRRS</sequence>
<evidence type="ECO:0000313" key="2">
    <source>
        <dbReference type="EMBL" id="RSM85238.1"/>
    </source>
</evidence>
<comment type="caution">
    <text evidence="2">The sequence shown here is derived from an EMBL/GenBank/DDBJ whole genome shotgun (WGS) entry which is preliminary data.</text>
</comment>
<dbReference type="EMBL" id="QHKI01000013">
    <property type="protein sequence ID" value="RSM85238.1"/>
    <property type="molecule type" value="Genomic_DNA"/>
</dbReference>
<dbReference type="OrthoDB" id="4947588at2"/>
<evidence type="ECO:0000313" key="3">
    <source>
        <dbReference type="Proteomes" id="UP000287547"/>
    </source>
</evidence>
<name>A0A428ZB92_KIBAR</name>
<organism evidence="2 3">
    <name type="scientific">Kibdelosporangium aridum</name>
    <dbReference type="NCBI Taxonomy" id="2030"/>
    <lineage>
        <taxon>Bacteria</taxon>
        <taxon>Bacillati</taxon>
        <taxon>Actinomycetota</taxon>
        <taxon>Actinomycetes</taxon>
        <taxon>Pseudonocardiales</taxon>
        <taxon>Pseudonocardiaceae</taxon>
        <taxon>Kibdelosporangium</taxon>
    </lineage>
</organism>
<proteinExistence type="predicted"/>
<dbReference type="Proteomes" id="UP000287547">
    <property type="component" value="Unassembled WGS sequence"/>
</dbReference>
<protein>
    <submittedName>
        <fullName evidence="2">Uncharacterized protein</fullName>
    </submittedName>
</protein>